<gene>
    <name evidence="3" type="ORF">GCM10009115_24500</name>
</gene>
<reference evidence="3 4" key="1">
    <citation type="journal article" date="2019" name="Int. J. Syst. Evol. Microbiol.">
        <title>The Global Catalogue of Microorganisms (GCM) 10K type strain sequencing project: providing services to taxonomists for standard genome sequencing and annotation.</title>
        <authorList>
            <consortium name="The Broad Institute Genomics Platform"/>
            <consortium name="The Broad Institute Genome Sequencing Center for Infectious Disease"/>
            <person name="Wu L."/>
            <person name="Ma J."/>
        </authorList>
    </citation>
    <scope>NUCLEOTIDE SEQUENCE [LARGE SCALE GENOMIC DNA]</scope>
    <source>
        <strain evidence="3 4">JCM 15910</strain>
    </source>
</reference>
<feature type="region of interest" description="Disordered" evidence="1">
    <location>
        <begin position="69"/>
        <end position="98"/>
    </location>
</feature>
<evidence type="ECO:0000256" key="1">
    <source>
        <dbReference type="SAM" id="MobiDB-lite"/>
    </source>
</evidence>
<dbReference type="Proteomes" id="UP001500738">
    <property type="component" value="Unassembled WGS sequence"/>
</dbReference>
<evidence type="ECO:0000259" key="2">
    <source>
        <dbReference type="Pfam" id="PF12728"/>
    </source>
</evidence>
<organism evidence="3 4">
    <name type="scientific">Sphingopyxis soli</name>
    <dbReference type="NCBI Taxonomy" id="592051"/>
    <lineage>
        <taxon>Bacteria</taxon>
        <taxon>Pseudomonadati</taxon>
        <taxon>Pseudomonadota</taxon>
        <taxon>Alphaproteobacteria</taxon>
        <taxon>Sphingomonadales</taxon>
        <taxon>Sphingomonadaceae</taxon>
        <taxon>Sphingopyxis</taxon>
    </lineage>
</organism>
<dbReference type="EMBL" id="BAAAFE010000008">
    <property type="protein sequence ID" value="GAA0865537.1"/>
    <property type="molecule type" value="Genomic_DNA"/>
</dbReference>
<feature type="domain" description="Helix-turn-helix" evidence="2">
    <location>
        <begin position="18"/>
        <end position="66"/>
    </location>
</feature>
<dbReference type="SUPFAM" id="SSF46955">
    <property type="entry name" value="Putative DNA-binding domain"/>
    <property type="match status" value="1"/>
</dbReference>
<keyword evidence="4" id="KW-1185">Reference proteome</keyword>
<dbReference type="InterPro" id="IPR041657">
    <property type="entry name" value="HTH_17"/>
</dbReference>
<comment type="caution">
    <text evidence="3">The sequence shown here is derived from an EMBL/GenBank/DDBJ whole genome shotgun (WGS) entry which is preliminary data.</text>
</comment>
<proteinExistence type="predicted"/>
<dbReference type="RefSeq" id="WP_215352051.1">
    <property type="nucleotide sequence ID" value="NZ_BAAAFE010000008.1"/>
</dbReference>
<protein>
    <submittedName>
        <fullName evidence="3">Helix-turn-helix domain-containing protein</fullName>
    </submittedName>
</protein>
<sequence length="98" mass="10682">MSNDIKRSITDTTITPRYVTTPDAAIHLGLSPRTLEKHRCYGTGPTYRKLGGRVVYAIDDLDAWAELGTRRSTSDPGLGEVRPAKHGSPHAPVKAVKN</sequence>
<dbReference type="InterPro" id="IPR009061">
    <property type="entry name" value="DNA-bd_dom_put_sf"/>
</dbReference>
<accession>A0ABN1M8E5</accession>
<evidence type="ECO:0000313" key="3">
    <source>
        <dbReference type="EMBL" id="GAA0865537.1"/>
    </source>
</evidence>
<evidence type="ECO:0000313" key="4">
    <source>
        <dbReference type="Proteomes" id="UP001500738"/>
    </source>
</evidence>
<dbReference type="Pfam" id="PF12728">
    <property type="entry name" value="HTH_17"/>
    <property type="match status" value="1"/>
</dbReference>
<name>A0ABN1M8E5_9SPHN</name>